<comment type="caution">
    <text evidence="2">The sequence shown here is derived from an EMBL/GenBank/DDBJ whole genome shotgun (WGS) entry which is preliminary data.</text>
</comment>
<name>A0A6A4JJK3_APOLU</name>
<protein>
    <submittedName>
        <fullName evidence="2">Uncharacterized protein</fullName>
    </submittedName>
</protein>
<evidence type="ECO:0000313" key="2">
    <source>
        <dbReference type="EMBL" id="KAF6205007.1"/>
    </source>
</evidence>
<organism evidence="2 3">
    <name type="scientific">Apolygus lucorum</name>
    <name type="common">Small green plant bug</name>
    <name type="synonym">Lygocoris lucorum</name>
    <dbReference type="NCBI Taxonomy" id="248454"/>
    <lineage>
        <taxon>Eukaryota</taxon>
        <taxon>Metazoa</taxon>
        <taxon>Ecdysozoa</taxon>
        <taxon>Arthropoda</taxon>
        <taxon>Hexapoda</taxon>
        <taxon>Insecta</taxon>
        <taxon>Pterygota</taxon>
        <taxon>Neoptera</taxon>
        <taxon>Paraneoptera</taxon>
        <taxon>Hemiptera</taxon>
        <taxon>Heteroptera</taxon>
        <taxon>Panheteroptera</taxon>
        <taxon>Cimicomorpha</taxon>
        <taxon>Miridae</taxon>
        <taxon>Mirini</taxon>
        <taxon>Apolygus</taxon>
    </lineage>
</organism>
<sequence length="240" mass="27094">MTVRGRKRVENSPLFVENHPYFHFCSPRHPSNRGWFPPRGVGRDRQPLPKEKCPTKGGIGRREGLRPAAAVDHSAPPRTLHLPKNTIVNTISINTIGEMPRPWSLPTMEEADELYRRIDQLITDLYHLIRSVLFGPPPLPPQQEPPDAEEDIAVPDLLAELGAQALATTDSDSIVDNISPCCRRPSAAEVAGKRLLRPPSIILRFRLDFLCKFLFKAKIDRFSAICKLQFHMMISLVVRT</sequence>
<feature type="region of interest" description="Disordered" evidence="1">
    <location>
        <begin position="38"/>
        <end position="81"/>
    </location>
</feature>
<proteinExistence type="predicted"/>
<gene>
    <name evidence="2" type="ORF">GE061_019174</name>
</gene>
<dbReference type="EMBL" id="WIXP02000009">
    <property type="protein sequence ID" value="KAF6205007.1"/>
    <property type="molecule type" value="Genomic_DNA"/>
</dbReference>
<feature type="compositionally biased region" description="Basic and acidic residues" evidence="1">
    <location>
        <begin position="41"/>
        <end position="65"/>
    </location>
</feature>
<reference evidence="2" key="1">
    <citation type="journal article" date="2021" name="Mol. Ecol. Resour.">
        <title>Apolygus lucorum genome provides insights into omnivorousness and mesophyll feeding.</title>
        <authorList>
            <person name="Liu Y."/>
            <person name="Liu H."/>
            <person name="Wang H."/>
            <person name="Huang T."/>
            <person name="Liu B."/>
            <person name="Yang B."/>
            <person name="Yin L."/>
            <person name="Li B."/>
            <person name="Zhang Y."/>
            <person name="Zhang S."/>
            <person name="Jiang F."/>
            <person name="Zhang X."/>
            <person name="Ren Y."/>
            <person name="Wang B."/>
            <person name="Wang S."/>
            <person name="Lu Y."/>
            <person name="Wu K."/>
            <person name="Fan W."/>
            <person name="Wang G."/>
        </authorList>
    </citation>
    <scope>NUCLEOTIDE SEQUENCE</scope>
    <source>
        <strain evidence="2">12Hb</strain>
    </source>
</reference>
<accession>A0A6A4JJK3</accession>
<dbReference type="Proteomes" id="UP000466442">
    <property type="component" value="Linkage Group LG9"/>
</dbReference>
<evidence type="ECO:0000313" key="3">
    <source>
        <dbReference type="Proteomes" id="UP000466442"/>
    </source>
</evidence>
<evidence type="ECO:0000256" key="1">
    <source>
        <dbReference type="SAM" id="MobiDB-lite"/>
    </source>
</evidence>
<dbReference type="AlphaFoldDB" id="A0A6A4JJK3"/>
<dbReference type="OrthoDB" id="6624270at2759"/>
<keyword evidence="3" id="KW-1185">Reference proteome</keyword>